<dbReference type="RefSeq" id="WP_070904385.1">
    <property type="nucleotide sequence ID" value="NZ_CP016378.1"/>
</dbReference>
<evidence type="ECO:0000313" key="1">
    <source>
        <dbReference type="EMBL" id="OOH97399.1"/>
    </source>
</evidence>
<accession>A0A1T3FGA2</accession>
<dbReference type="OrthoDB" id="1262274at2"/>
<organism evidence="1 2">
    <name type="scientific">Elizabethkingia meningoseptica</name>
    <name type="common">Chryseobacterium meningosepticum</name>
    <dbReference type="NCBI Taxonomy" id="238"/>
    <lineage>
        <taxon>Bacteria</taxon>
        <taxon>Pseudomonadati</taxon>
        <taxon>Bacteroidota</taxon>
        <taxon>Flavobacteriia</taxon>
        <taxon>Flavobacteriales</taxon>
        <taxon>Weeksellaceae</taxon>
        <taxon>Elizabethkingia</taxon>
    </lineage>
</organism>
<dbReference type="EMBL" id="MPOG01000004">
    <property type="protein sequence ID" value="OOH97399.1"/>
    <property type="molecule type" value="Genomic_DNA"/>
</dbReference>
<gene>
    <name evidence="1" type="ORF">BMF97_03530</name>
</gene>
<evidence type="ECO:0000313" key="2">
    <source>
        <dbReference type="Proteomes" id="UP000188947"/>
    </source>
</evidence>
<dbReference type="eggNOG" id="ENOG50346IS">
    <property type="taxonomic scope" value="Bacteria"/>
</dbReference>
<dbReference type="AlphaFoldDB" id="A0A1T3FGA2"/>
<protein>
    <submittedName>
        <fullName evidence="1">Uncharacterized protein</fullName>
    </submittedName>
</protein>
<keyword evidence="2" id="KW-1185">Reference proteome</keyword>
<proteinExistence type="predicted"/>
<reference evidence="1 2" key="1">
    <citation type="submission" date="2016-11" db="EMBL/GenBank/DDBJ databases">
        <title>Genome sequence and comparative genomic analysis of clinical strain Elizabethkingia meningoseptica 61421 PRCM.</title>
        <authorList>
            <person name="Wang M."/>
            <person name="Hu S."/>
            <person name="Cao L."/>
            <person name="Jiang T."/>
            <person name="Zhou Y."/>
            <person name="Ming D."/>
        </authorList>
    </citation>
    <scope>NUCLEOTIDE SEQUENCE [LARGE SCALE GENOMIC DNA]</scope>
    <source>
        <strain evidence="1 2">61421 PRCM</strain>
    </source>
</reference>
<dbReference type="Proteomes" id="UP000188947">
    <property type="component" value="Unassembled WGS sequence"/>
</dbReference>
<name>A0A1T3FGA2_ELIME</name>
<sequence>MKRLKIIGILLSVILVTAGVYLYTSPDIAIIHAEYHPGYQSVYPPECFIKYETKKYLISDVYIYKKKLLREYRLTGSEGFAVKKLSPLHQSEYRSGQKIILNYRQTLSEVKYNATTYHITAVKGDTIFSETSPGKMILFITKNQIKRTNK</sequence>
<comment type="caution">
    <text evidence="1">The sequence shown here is derived from an EMBL/GenBank/DDBJ whole genome shotgun (WGS) entry which is preliminary data.</text>
</comment>
<dbReference type="STRING" id="238.BBD35_10770"/>